<protein>
    <submittedName>
        <fullName evidence="3">Nucleotide-binding universal stress UspA family protein</fullName>
    </submittedName>
</protein>
<dbReference type="SUPFAM" id="SSF52402">
    <property type="entry name" value="Adenine nucleotide alpha hydrolases-like"/>
    <property type="match status" value="1"/>
</dbReference>
<dbReference type="InterPro" id="IPR006015">
    <property type="entry name" value="Universal_stress_UspA"/>
</dbReference>
<name>A0A841HCC4_HALSI</name>
<evidence type="ECO:0000313" key="4">
    <source>
        <dbReference type="Proteomes" id="UP000642919"/>
    </source>
</evidence>
<dbReference type="EMBL" id="JACHGX010000003">
    <property type="protein sequence ID" value="MBB6089952.1"/>
    <property type="molecule type" value="Genomic_DNA"/>
</dbReference>
<dbReference type="CDD" id="cd00293">
    <property type="entry name" value="USP-like"/>
    <property type="match status" value="1"/>
</dbReference>
<dbReference type="Gene3D" id="3.40.50.620">
    <property type="entry name" value="HUPs"/>
    <property type="match status" value="1"/>
</dbReference>
<dbReference type="InterPro" id="IPR014729">
    <property type="entry name" value="Rossmann-like_a/b/a_fold"/>
</dbReference>
<dbReference type="PRINTS" id="PR01438">
    <property type="entry name" value="UNVRSLSTRESS"/>
</dbReference>
<proteinExistence type="inferred from homology"/>
<dbReference type="GeneID" id="68693490"/>
<dbReference type="RefSeq" id="WP_010902409.1">
    <property type="nucleotide sequence ID" value="NZ_JACHGX010000003.1"/>
</dbReference>
<dbReference type="PANTHER" id="PTHR46268:SF6">
    <property type="entry name" value="UNIVERSAL STRESS PROTEIN UP12"/>
    <property type="match status" value="1"/>
</dbReference>
<organism evidence="3 4">
    <name type="scientific">Halobacterium salinarum</name>
    <name type="common">Halobacterium halobium</name>
    <dbReference type="NCBI Taxonomy" id="2242"/>
    <lineage>
        <taxon>Archaea</taxon>
        <taxon>Methanobacteriati</taxon>
        <taxon>Methanobacteriota</taxon>
        <taxon>Stenosarchaea group</taxon>
        <taxon>Halobacteria</taxon>
        <taxon>Halobacteriales</taxon>
        <taxon>Halobacteriaceae</taxon>
        <taxon>Halobacterium</taxon>
    </lineage>
</organism>
<dbReference type="OMA" id="DAGCSIM"/>
<dbReference type="PANTHER" id="PTHR46268">
    <property type="entry name" value="STRESS RESPONSE PROTEIN NHAX"/>
    <property type="match status" value="1"/>
</dbReference>
<reference evidence="3" key="1">
    <citation type="submission" date="2020-08" db="EMBL/GenBank/DDBJ databases">
        <title>Genomic Encyclopedia of Type Strains, Phase IV (KMG-IV): sequencing the most valuable type-strain genomes for metagenomic binning, comparative biology and taxonomic classification.</title>
        <authorList>
            <person name="Goeker M."/>
        </authorList>
    </citation>
    <scope>NUCLEOTIDE SEQUENCE</scope>
    <source>
        <strain evidence="3">DSM 669</strain>
    </source>
</reference>
<comment type="caution">
    <text evidence="3">The sequence shown here is derived from an EMBL/GenBank/DDBJ whole genome shotgun (WGS) entry which is preliminary data.</text>
</comment>
<feature type="domain" description="UspA" evidence="2">
    <location>
        <begin position="1"/>
        <end position="144"/>
    </location>
</feature>
<comment type="similarity">
    <text evidence="1">Belongs to the universal stress protein A family.</text>
</comment>
<evidence type="ECO:0000256" key="1">
    <source>
        <dbReference type="ARBA" id="ARBA00008791"/>
    </source>
</evidence>
<dbReference type="Proteomes" id="UP000642919">
    <property type="component" value="Unassembled WGS sequence"/>
</dbReference>
<dbReference type="AlphaFoldDB" id="A0A841HCC4"/>
<dbReference type="Pfam" id="PF00582">
    <property type="entry name" value="Usp"/>
    <property type="match status" value="1"/>
</dbReference>
<sequence>MYDRVCLATNGGVASENAETHALNLAAAMDATLHAVYVVDEAVTTAYSGDEYVDTAEGPAHGLTEYGNSVLGALAERADAAGVTIETAVLYGSPADEIVTVADEVDADIVILGTKRRSDEYRSLLGSVTDRVLRVTDWSTTVVKTNVSDEDAP</sequence>
<gene>
    <name evidence="3" type="ORF">HNR49_001321</name>
</gene>
<evidence type="ECO:0000259" key="2">
    <source>
        <dbReference type="Pfam" id="PF00582"/>
    </source>
</evidence>
<dbReference type="InterPro" id="IPR006016">
    <property type="entry name" value="UspA"/>
</dbReference>
<accession>A0A841HCC4</accession>
<evidence type="ECO:0000313" key="3">
    <source>
        <dbReference type="EMBL" id="MBB6089952.1"/>
    </source>
</evidence>